<comment type="caution">
    <text evidence="9">The sequence shown here is derived from an EMBL/GenBank/DDBJ whole genome shotgun (WGS) entry which is preliminary data.</text>
</comment>
<reference evidence="9 10" key="1">
    <citation type="submission" date="2019-01" db="EMBL/GenBank/DDBJ databases">
        <title>Genome sequencing of the rare red list fungi Fomitopsis rosea.</title>
        <authorList>
            <person name="Buettner E."/>
            <person name="Kellner H."/>
        </authorList>
    </citation>
    <scope>NUCLEOTIDE SEQUENCE [LARGE SCALE GENOMIC DNA]</scope>
    <source>
        <strain evidence="9 10">DSM 105464</strain>
    </source>
</reference>
<dbReference type="GO" id="GO:0034599">
    <property type="term" value="P:cellular response to oxidative stress"/>
    <property type="evidence" value="ECO:0007669"/>
    <property type="project" value="TreeGrafter"/>
</dbReference>
<evidence type="ECO:0000313" key="9">
    <source>
        <dbReference type="EMBL" id="TFY64957.1"/>
    </source>
</evidence>
<gene>
    <name evidence="9" type="ORF">EVJ58_g2278</name>
</gene>
<name>A0A4Y9YTC5_9APHY</name>
<evidence type="ECO:0000256" key="7">
    <source>
        <dbReference type="PIRSR" id="PIRSR601765-1"/>
    </source>
</evidence>
<evidence type="ECO:0000256" key="3">
    <source>
        <dbReference type="ARBA" id="ARBA00022723"/>
    </source>
</evidence>
<evidence type="ECO:0000256" key="2">
    <source>
        <dbReference type="ARBA" id="ARBA00012925"/>
    </source>
</evidence>
<dbReference type="AlphaFoldDB" id="A0A4Y9YTC5"/>
<evidence type="ECO:0000256" key="5">
    <source>
        <dbReference type="ARBA" id="ARBA00023239"/>
    </source>
</evidence>
<dbReference type="EMBL" id="SEKV01000082">
    <property type="protein sequence ID" value="TFY64957.1"/>
    <property type="molecule type" value="Genomic_DNA"/>
</dbReference>
<evidence type="ECO:0000256" key="4">
    <source>
        <dbReference type="ARBA" id="ARBA00022833"/>
    </source>
</evidence>
<comment type="function">
    <text evidence="8">Reversible hydration of carbon dioxide.</text>
</comment>
<dbReference type="GO" id="GO:0004089">
    <property type="term" value="F:carbonate dehydratase activity"/>
    <property type="evidence" value="ECO:0007669"/>
    <property type="project" value="UniProtKB-UniRule"/>
</dbReference>
<dbReference type="PROSITE" id="PS00705">
    <property type="entry name" value="PROK_CO2_ANHYDRASE_2"/>
    <property type="match status" value="1"/>
</dbReference>
<feature type="binding site" evidence="7">
    <location>
        <position position="125"/>
    </location>
    <ligand>
        <name>Zn(2+)</name>
        <dbReference type="ChEBI" id="CHEBI:29105"/>
    </ligand>
</feature>
<comment type="catalytic activity">
    <reaction evidence="6 8">
        <text>hydrogencarbonate + H(+) = CO2 + H2O</text>
        <dbReference type="Rhea" id="RHEA:10748"/>
        <dbReference type="ChEBI" id="CHEBI:15377"/>
        <dbReference type="ChEBI" id="CHEBI:15378"/>
        <dbReference type="ChEBI" id="CHEBI:16526"/>
        <dbReference type="ChEBI" id="CHEBI:17544"/>
        <dbReference type="EC" id="4.2.1.1"/>
    </reaction>
</comment>
<protein>
    <recommendedName>
        <fullName evidence="2 8">Carbonic anhydrase</fullName>
        <ecNumber evidence="2 8">4.2.1.1</ecNumber>
    </recommendedName>
    <alternativeName>
        <fullName evidence="8">Carbonate dehydratase</fullName>
    </alternativeName>
</protein>
<dbReference type="Gene3D" id="3.40.1050.10">
    <property type="entry name" value="Carbonic anhydrase"/>
    <property type="match status" value="1"/>
</dbReference>
<feature type="binding site" evidence="7">
    <location>
        <position position="128"/>
    </location>
    <ligand>
        <name>Zn(2+)</name>
        <dbReference type="ChEBI" id="CHEBI:29105"/>
    </ligand>
</feature>
<organism evidence="9 10">
    <name type="scientific">Rhodofomes roseus</name>
    <dbReference type="NCBI Taxonomy" id="34475"/>
    <lineage>
        <taxon>Eukaryota</taxon>
        <taxon>Fungi</taxon>
        <taxon>Dikarya</taxon>
        <taxon>Basidiomycota</taxon>
        <taxon>Agaricomycotina</taxon>
        <taxon>Agaricomycetes</taxon>
        <taxon>Polyporales</taxon>
        <taxon>Rhodofomes</taxon>
    </lineage>
</organism>
<evidence type="ECO:0000313" key="10">
    <source>
        <dbReference type="Proteomes" id="UP000298390"/>
    </source>
</evidence>
<evidence type="ECO:0000256" key="6">
    <source>
        <dbReference type="ARBA" id="ARBA00048348"/>
    </source>
</evidence>
<comment type="similarity">
    <text evidence="1 8">Belongs to the beta-class carbonic anhydrase family.</text>
</comment>
<evidence type="ECO:0000256" key="1">
    <source>
        <dbReference type="ARBA" id="ARBA00006217"/>
    </source>
</evidence>
<evidence type="ECO:0000256" key="8">
    <source>
        <dbReference type="RuleBase" id="RU003956"/>
    </source>
</evidence>
<dbReference type="PANTHER" id="PTHR11002:SF76">
    <property type="entry name" value="CARBONIC ANHYDRASE"/>
    <property type="match status" value="1"/>
</dbReference>
<dbReference type="Pfam" id="PF00484">
    <property type="entry name" value="Pro_CA"/>
    <property type="match status" value="1"/>
</dbReference>
<dbReference type="SUPFAM" id="SSF53056">
    <property type="entry name" value="beta-carbonic anhydrase, cab"/>
    <property type="match status" value="1"/>
</dbReference>
<keyword evidence="3 7" id="KW-0479">Metal-binding</keyword>
<dbReference type="InterPro" id="IPR001765">
    <property type="entry name" value="Carbonic_anhydrase"/>
</dbReference>
<dbReference type="InterPro" id="IPR036874">
    <property type="entry name" value="Carbonic_anhydrase_sf"/>
</dbReference>
<dbReference type="InterPro" id="IPR015892">
    <property type="entry name" value="Carbonic_anhydrase_CS"/>
</dbReference>
<dbReference type="GO" id="GO:0008270">
    <property type="term" value="F:zinc ion binding"/>
    <property type="evidence" value="ECO:0007669"/>
    <property type="project" value="UniProtKB-UniRule"/>
</dbReference>
<sequence length="284" mass="31502">MSGYAQKDTTISNLVRRNEDWAAGIERIHPGAFPRMARRPQQPKVLWIGCSDSRVPESVITASVPGDIFVHRNIGKCALSPAVIVFQTFTYPSHSQFSADDPSAASVVQFAVQRLRVSHVVVVGHTHCGGVAAAFEAVKDGLPPSGPLGGWLHHLIHLARHHPDATDLTEANVVSAIDRVRDFIEKMEYLDPRGEQEFQQVTVVGMVYELEMGRLRELGRREVWPPQEEADEDESDTATVYEAGRYENPPYANGQYADEPYEDGVYENKPYANGVYATGIPVYV</sequence>
<keyword evidence="5 8" id="KW-0456">Lyase</keyword>
<dbReference type="SMART" id="SM00947">
    <property type="entry name" value="Pro_CA"/>
    <property type="match status" value="1"/>
</dbReference>
<feature type="binding site" evidence="7">
    <location>
        <position position="50"/>
    </location>
    <ligand>
        <name>Zn(2+)</name>
        <dbReference type="ChEBI" id="CHEBI:29105"/>
    </ligand>
</feature>
<dbReference type="STRING" id="34475.A0A4Y9YTC5"/>
<comment type="cofactor">
    <cofactor evidence="7">
        <name>Zn(2+)</name>
        <dbReference type="ChEBI" id="CHEBI:29105"/>
    </cofactor>
    <text evidence="7">Binds 1 zinc ion per subunit.</text>
</comment>
<feature type="binding site" evidence="7">
    <location>
        <position position="52"/>
    </location>
    <ligand>
        <name>Zn(2+)</name>
        <dbReference type="ChEBI" id="CHEBI:29105"/>
    </ligand>
</feature>
<dbReference type="PANTHER" id="PTHR11002">
    <property type="entry name" value="CARBONIC ANHYDRASE"/>
    <property type="match status" value="1"/>
</dbReference>
<dbReference type="GO" id="GO:0071244">
    <property type="term" value="P:cellular response to carbon dioxide"/>
    <property type="evidence" value="ECO:0007669"/>
    <property type="project" value="TreeGrafter"/>
</dbReference>
<proteinExistence type="inferred from homology"/>
<keyword evidence="4 7" id="KW-0862">Zinc</keyword>
<dbReference type="Proteomes" id="UP000298390">
    <property type="component" value="Unassembled WGS sequence"/>
</dbReference>
<dbReference type="EC" id="4.2.1.1" evidence="2 8"/>
<accession>A0A4Y9YTC5</accession>
<dbReference type="GO" id="GO:0015976">
    <property type="term" value="P:carbon utilization"/>
    <property type="evidence" value="ECO:0007669"/>
    <property type="project" value="InterPro"/>
</dbReference>